<comment type="caution">
    <text evidence="1">The sequence shown here is derived from an EMBL/GenBank/DDBJ whole genome shotgun (WGS) entry which is preliminary data.</text>
</comment>
<name>A0ABW2LJ02_9PSEU</name>
<accession>A0ABW2LJ02</accession>
<gene>
    <name evidence="1" type="ORF">ACFQRI_13890</name>
</gene>
<proteinExistence type="predicted"/>
<reference evidence="2" key="1">
    <citation type="journal article" date="2019" name="Int. J. Syst. Evol. Microbiol.">
        <title>The Global Catalogue of Microorganisms (GCM) 10K type strain sequencing project: providing services to taxonomists for standard genome sequencing and annotation.</title>
        <authorList>
            <consortium name="The Broad Institute Genomics Platform"/>
            <consortium name="The Broad Institute Genome Sequencing Center for Infectious Disease"/>
            <person name="Wu L."/>
            <person name="Ma J."/>
        </authorList>
    </citation>
    <scope>NUCLEOTIDE SEQUENCE [LARGE SCALE GENOMIC DNA]</scope>
    <source>
        <strain evidence="2">WLHS5</strain>
    </source>
</reference>
<dbReference type="Proteomes" id="UP001596504">
    <property type="component" value="Unassembled WGS sequence"/>
</dbReference>
<sequence length="150" mass="15631">MVTLLLAGAGVALADRQRGPGGILGALGASQLALHAFLEIMSGHGPAIGHPHGHEMHTPAPAMTLGHIAVVLVTGLVMTHAERALFVVARLLQAILPRRAGPLPVVTPPPSVCVPAPITRTIAQLIYQRIHALRGPPKSPFHNIPARTNS</sequence>
<evidence type="ECO:0000313" key="1">
    <source>
        <dbReference type="EMBL" id="MFC7342494.1"/>
    </source>
</evidence>
<dbReference type="RefSeq" id="WP_380668429.1">
    <property type="nucleotide sequence ID" value="NZ_JBHTCJ010000006.1"/>
</dbReference>
<dbReference type="EMBL" id="JBHTCJ010000006">
    <property type="protein sequence ID" value="MFC7342494.1"/>
    <property type="molecule type" value="Genomic_DNA"/>
</dbReference>
<organism evidence="1 2">
    <name type="scientific">Saccharopolyspora griseoalba</name>
    <dbReference type="NCBI Taxonomy" id="1431848"/>
    <lineage>
        <taxon>Bacteria</taxon>
        <taxon>Bacillati</taxon>
        <taxon>Actinomycetota</taxon>
        <taxon>Actinomycetes</taxon>
        <taxon>Pseudonocardiales</taxon>
        <taxon>Pseudonocardiaceae</taxon>
        <taxon>Saccharopolyspora</taxon>
    </lineage>
</organism>
<keyword evidence="2" id="KW-1185">Reference proteome</keyword>
<protein>
    <submittedName>
        <fullName evidence="1">Uncharacterized protein</fullName>
    </submittedName>
</protein>
<evidence type="ECO:0000313" key="2">
    <source>
        <dbReference type="Proteomes" id="UP001596504"/>
    </source>
</evidence>